<evidence type="ECO:0000256" key="3">
    <source>
        <dbReference type="ARBA" id="ARBA00023163"/>
    </source>
</evidence>
<dbReference type="Gene3D" id="2.60.120.10">
    <property type="entry name" value="Jelly Rolls"/>
    <property type="match status" value="1"/>
</dbReference>
<dbReference type="SUPFAM" id="SSF51206">
    <property type="entry name" value="cAMP-binding domain-like"/>
    <property type="match status" value="1"/>
</dbReference>
<reference evidence="5 6" key="1">
    <citation type="submission" date="2019-10" db="EMBL/GenBank/DDBJ databases">
        <authorList>
            <person name="Wolf R A."/>
        </authorList>
    </citation>
    <scope>NUCLEOTIDE SEQUENCE [LARGE SCALE GENOMIC DNA]</scope>
    <source>
        <strain evidence="5">Collinsella_intestinalis_DSM_13632</strain>
    </source>
</reference>
<evidence type="ECO:0000256" key="1">
    <source>
        <dbReference type="ARBA" id="ARBA00023015"/>
    </source>
</evidence>
<dbReference type="PROSITE" id="PS51063">
    <property type="entry name" value="HTH_CRP_2"/>
    <property type="match status" value="1"/>
</dbReference>
<feature type="domain" description="HTH crp-type" evidence="4">
    <location>
        <begin position="143"/>
        <end position="219"/>
    </location>
</feature>
<evidence type="ECO:0000259" key="4">
    <source>
        <dbReference type="PROSITE" id="PS51063"/>
    </source>
</evidence>
<dbReference type="EMBL" id="CABWIC010000007">
    <property type="protein sequence ID" value="VWL90695.1"/>
    <property type="molecule type" value="Genomic_DNA"/>
</dbReference>
<evidence type="ECO:0000256" key="2">
    <source>
        <dbReference type="ARBA" id="ARBA00023125"/>
    </source>
</evidence>
<protein>
    <submittedName>
        <fullName evidence="5">Anaerobic regulatory protein</fullName>
    </submittedName>
</protein>
<dbReference type="InterPro" id="IPR018335">
    <property type="entry name" value="Tscrpt_reg_HTH_Crp-type_CS"/>
</dbReference>
<keyword evidence="2" id="KW-0238">DNA-binding</keyword>
<accession>A0A5K1IRH7</accession>
<name>A0A5K1IRH7_9ACTN</name>
<dbReference type="Pfam" id="PF13545">
    <property type="entry name" value="HTH_Crp_2"/>
    <property type="match status" value="1"/>
</dbReference>
<dbReference type="SMART" id="SM00419">
    <property type="entry name" value="HTH_CRP"/>
    <property type="match status" value="1"/>
</dbReference>
<evidence type="ECO:0000313" key="5">
    <source>
        <dbReference type="EMBL" id="VWL90695.1"/>
    </source>
</evidence>
<dbReference type="PROSITE" id="PS00042">
    <property type="entry name" value="HTH_CRP_1"/>
    <property type="match status" value="1"/>
</dbReference>
<dbReference type="InterPro" id="IPR036390">
    <property type="entry name" value="WH_DNA-bd_sf"/>
</dbReference>
<organism evidence="5 6">
    <name type="scientific">Collinsella intestinalis</name>
    <dbReference type="NCBI Taxonomy" id="147207"/>
    <lineage>
        <taxon>Bacteria</taxon>
        <taxon>Bacillati</taxon>
        <taxon>Actinomycetota</taxon>
        <taxon>Coriobacteriia</taxon>
        <taxon>Coriobacteriales</taxon>
        <taxon>Coriobacteriaceae</taxon>
        <taxon>Collinsella</taxon>
    </lineage>
</organism>
<keyword evidence="1" id="KW-0805">Transcription regulation</keyword>
<dbReference type="InterPro" id="IPR014710">
    <property type="entry name" value="RmlC-like_jellyroll"/>
</dbReference>
<dbReference type="SUPFAM" id="SSF46785">
    <property type="entry name" value="Winged helix' DNA-binding domain"/>
    <property type="match status" value="1"/>
</dbReference>
<dbReference type="CDD" id="cd00092">
    <property type="entry name" value="HTH_CRP"/>
    <property type="match status" value="1"/>
</dbReference>
<dbReference type="GO" id="GO:0003677">
    <property type="term" value="F:DNA binding"/>
    <property type="evidence" value="ECO:0007669"/>
    <property type="project" value="UniProtKB-KW"/>
</dbReference>
<dbReference type="Proteomes" id="UP000405524">
    <property type="component" value="Unassembled WGS sequence"/>
</dbReference>
<dbReference type="GO" id="GO:0003700">
    <property type="term" value="F:DNA-binding transcription factor activity"/>
    <property type="evidence" value="ECO:0007669"/>
    <property type="project" value="InterPro"/>
</dbReference>
<sequence length="227" mass="26027">MGGVRVIERSDYLVDFLRERGFHEMRKARHEYLSYYGFDQEYVFVLVEGVVKASVTLREGTRFNISYIKGPSPVSLLRDEVSSRAKSPYSVRVESPEAIYMAVPRVRFWEFVNEDSRLLGYVKDYYRASLEESLYRMRYLTMNGKVGAVGGFLYDLNERFGVPCDEGSVIALDVTNEDIAQFCGTSSRTSVNRILRGFREQGVISTSGHDGRIVIHDASMLERYVMD</sequence>
<dbReference type="InterPro" id="IPR012318">
    <property type="entry name" value="HTH_CRP"/>
</dbReference>
<gene>
    <name evidence="5" type="primary">fnr</name>
    <name evidence="5" type="ORF">JKKLCJKK_00104</name>
</gene>
<dbReference type="InterPro" id="IPR018490">
    <property type="entry name" value="cNMP-bd_dom_sf"/>
</dbReference>
<keyword evidence="3" id="KW-0804">Transcription</keyword>
<dbReference type="AlphaFoldDB" id="A0A5K1IRH7"/>
<evidence type="ECO:0000313" key="6">
    <source>
        <dbReference type="Proteomes" id="UP000405524"/>
    </source>
</evidence>
<proteinExistence type="predicted"/>